<keyword evidence="1" id="KW-0812">Transmembrane</keyword>
<organism evidence="2 3">
    <name type="scientific">Waltera intestinalis</name>
    <dbReference type="NCBI Taxonomy" id="2606635"/>
    <lineage>
        <taxon>Bacteria</taxon>
        <taxon>Bacillati</taxon>
        <taxon>Bacillota</taxon>
        <taxon>Clostridia</taxon>
        <taxon>Lachnospirales</taxon>
        <taxon>Lachnospiraceae</taxon>
        <taxon>Waltera</taxon>
    </lineage>
</organism>
<dbReference type="Proteomes" id="UP000476055">
    <property type="component" value="Unassembled WGS sequence"/>
</dbReference>
<protein>
    <recommendedName>
        <fullName evidence="4">Bacterial Pleckstrin homology domain-containing protein</fullName>
    </recommendedName>
</protein>
<proteinExistence type="predicted"/>
<dbReference type="AlphaFoldDB" id="A0A6L5YKZ9"/>
<feature type="transmembrane region" description="Helical" evidence="1">
    <location>
        <begin position="12"/>
        <end position="28"/>
    </location>
</feature>
<evidence type="ECO:0000313" key="3">
    <source>
        <dbReference type="Proteomes" id="UP000476055"/>
    </source>
</evidence>
<feature type="transmembrane region" description="Helical" evidence="1">
    <location>
        <begin position="94"/>
        <end position="114"/>
    </location>
</feature>
<keyword evidence="1" id="KW-0472">Membrane</keyword>
<keyword evidence="3" id="KW-1185">Reference proteome</keyword>
<reference evidence="2 3" key="1">
    <citation type="submission" date="2019-08" db="EMBL/GenBank/DDBJ databases">
        <title>In-depth cultivation of the pig gut microbiome towards novel bacterial diversity and tailored functional studies.</title>
        <authorList>
            <person name="Wylensek D."/>
            <person name="Hitch T.C.A."/>
            <person name="Clavel T."/>
        </authorList>
    </citation>
    <scope>NUCLEOTIDE SEQUENCE [LARGE SCALE GENOMIC DNA]</scope>
    <source>
        <strain evidence="2 3">WCA3-601-WT-6H</strain>
    </source>
</reference>
<sequence>MKEMIQKNKGRLICSAFVMCMGMIVGYTCENSLWVNGIFAVTYVVVMAVTFYDNRNRQQSDKVIRMVTWIVPGMTLLYNGIARWIDMGVRKENLLMVILYVGMGLLFVIVGNYLPKVKPNRTIGIRVVWALQDEENWNATHRFSGKIWVAAGLLSMSCGLFSDSMAALFLFIVAITAAAFGSILYSYFYYRKKLRTGKGLAVHYNHKVVAVYVFIMLACVLFTVWTLYTGKIEICYGENEFTVQAEGWQDYTVKYDAIESIVYEENMFRDTNTIRTNGFGNLKYSMGHFRDEIHGDYIRYTHNDCDIYVVMEVEGSTVILNGADDAQTREIYNNIRERMEK</sequence>
<gene>
    <name evidence="2" type="ORF">FYJ59_12825</name>
</gene>
<feature type="transmembrane region" description="Helical" evidence="1">
    <location>
        <begin position="34"/>
        <end position="52"/>
    </location>
</feature>
<dbReference type="GO" id="GO:0009636">
    <property type="term" value="P:response to toxic substance"/>
    <property type="evidence" value="ECO:0007669"/>
    <property type="project" value="TreeGrafter"/>
</dbReference>
<dbReference type="Pfam" id="PF13630">
    <property type="entry name" value="SdpI"/>
    <property type="match status" value="1"/>
</dbReference>
<dbReference type="PANTHER" id="PTHR37810">
    <property type="entry name" value="IMMUNITY PROTEIN SDPI"/>
    <property type="match status" value="1"/>
</dbReference>
<name>A0A6L5YKZ9_9FIRM</name>
<keyword evidence="1" id="KW-1133">Transmembrane helix</keyword>
<evidence type="ECO:0008006" key="4">
    <source>
        <dbReference type="Google" id="ProtNLM"/>
    </source>
</evidence>
<dbReference type="PANTHER" id="PTHR37810:SF5">
    <property type="entry name" value="IMMUNITY PROTEIN SDPI"/>
    <property type="match status" value="1"/>
</dbReference>
<dbReference type="EMBL" id="VUMU01000019">
    <property type="protein sequence ID" value="MST59104.1"/>
    <property type="molecule type" value="Genomic_DNA"/>
</dbReference>
<dbReference type="RefSeq" id="WP_154498329.1">
    <property type="nucleotide sequence ID" value="NZ_VUMU01000019.1"/>
</dbReference>
<accession>A0A6L5YKZ9</accession>
<evidence type="ECO:0000313" key="2">
    <source>
        <dbReference type="EMBL" id="MST59104.1"/>
    </source>
</evidence>
<evidence type="ECO:0000256" key="1">
    <source>
        <dbReference type="SAM" id="Phobius"/>
    </source>
</evidence>
<feature type="transmembrane region" description="Helical" evidence="1">
    <location>
        <begin position="168"/>
        <end position="188"/>
    </location>
</feature>
<feature type="transmembrane region" description="Helical" evidence="1">
    <location>
        <begin position="209"/>
        <end position="228"/>
    </location>
</feature>
<dbReference type="InterPro" id="IPR025962">
    <property type="entry name" value="SdpI/YhfL"/>
</dbReference>
<comment type="caution">
    <text evidence="2">The sequence shown here is derived from an EMBL/GenBank/DDBJ whole genome shotgun (WGS) entry which is preliminary data.</text>
</comment>